<dbReference type="PANTHER" id="PTHR11006:SF4">
    <property type="entry name" value="PROTEIN ARGININE N-METHYLTRANSFERASE 7"/>
    <property type="match status" value="1"/>
</dbReference>
<name>A0A183FW19_HELPZ</name>
<keyword evidence="1" id="KW-0949">S-adenosyl-L-methionine</keyword>
<proteinExistence type="predicted"/>
<dbReference type="WBParaSite" id="HPBE_0001258801-mRNA-1">
    <property type="protein sequence ID" value="HPBE_0001258801-mRNA-1"/>
    <property type="gene ID" value="HPBE_0001258801"/>
</dbReference>
<accession>A0A3P8D9B5</accession>
<dbReference type="Gene3D" id="3.40.50.150">
    <property type="entry name" value="Vaccinia Virus protein VP39"/>
    <property type="match status" value="1"/>
</dbReference>
<evidence type="ECO:0000256" key="1">
    <source>
        <dbReference type="ARBA" id="ARBA00022691"/>
    </source>
</evidence>
<sequence length="399" mass="45302">MLSAARILTLNGVENAKVVNEYSYEYNPEDGDLADIIVSEILDCCAFGEGVIPAFLDAHLRLANNVARFIPSDASLFATLLESPSVYLNHSFTSASGKEFRSEYVQCGNEESKEPYWCTRVSDLPDAKHLSSSHQVVRVDFQNVNELHRYINGVSGVLKVVEGETVVLKWTLKRNRFDICVDVTDRTGDTRRDRELIVRDQLDFRTMNNDMLLFAISRLLPSVSKYSWNLDAELSDEEAGVVRSLPHFLVDAKDIDRAAEGEVDEGYTDQYVVVWPIRGDGSVSEVFLNVLRSLRLKTDIPPSLKHCGFLTDRLAAHGVLVSSERLSKLTRVQQSSLCGAELAPVQMFTLLEYRDIEIFPQRDRPHHLRVWEDTAIDYIDEEYDLFVHYLRDCAREGET</sequence>
<reference evidence="2 3" key="1">
    <citation type="submission" date="2018-11" db="EMBL/GenBank/DDBJ databases">
        <authorList>
            <consortium name="Pathogen Informatics"/>
        </authorList>
    </citation>
    <scope>NUCLEOTIDE SEQUENCE [LARGE SCALE GENOMIC DNA]</scope>
</reference>
<dbReference type="AlphaFoldDB" id="A0A183FW19"/>
<accession>A0A183FW19</accession>
<dbReference type="Proteomes" id="UP000050761">
    <property type="component" value="Unassembled WGS sequence"/>
</dbReference>
<dbReference type="SUPFAM" id="SSF53335">
    <property type="entry name" value="S-adenosyl-L-methionine-dependent methyltransferases"/>
    <property type="match status" value="1"/>
</dbReference>
<dbReference type="EMBL" id="UZAH01027560">
    <property type="protein sequence ID" value="VDO92822.1"/>
    <property type="molecule type" value="Genomic_DNA"/>
</dbReference>
<gene>
    <name evidence="2" type="ORF">HPBE_LOCUS12589</name>
</gene>
<organism evidence="3 4">
    <name type="scientific">Heligmosomoides polygyrus</name>
    <name type="common">Parasitic roundworm</name>
    <dbReference type="NCBI Taxonomy" id="6339"/>
    <lineage>
        <taxon>Eukaryota</taxon>
        <taxon>Metazoa</taxon>
        <taxon>Ecdysozoa</taxon>
        <taxon>Nematoda</taxon>
        <taxon>Chromadorea</taxon>
        <taxon>Rhabditida</taxon>
        <taxon>Rhabditina</taxon>
        <taxon>Rhabditomorpha</taxon>
        <taxon>Strongyloidea</taxon>
        <taxon>Heligmosomidae</taxon>
        <taxon>Heligmosomoides</taxon>
    </lineage>
</organism>
<dbReference type="InterPro" id="IPR029063">
    <property type="entry name" value="SAM-dependent_MTases_sf"/>
</dbReference>
<dbReference type="GO" id="GO:0016274">
    <property type="term" value="F:protein-arginine N-methyltransferase activity"/>
    <property type="evidence" value="ECO:0007669"/>
    <property type="project" value="InterPro"/>
</dbReference>
<dbReference type="PANTHER" id="PTHR11006">
    <property type="entry name" value="PROTEIN ARGININE N-METHYLTRANSFERASE"/>
    <property type="match status" value="1"/>
</dbReference>
<dbReference type="GO" id="GO:0042054">
    <property type="term" value="F:histone methyltransferase activity"/>
    <property type="evidence" value="ECO:0007669"/>
    <property type="project" value="TreeGrafter"/>
</dbReference>
<dbReference type="InterPro" id="IPR025799">
    <property type="entry name" value="Arg_MeTrfase"/>
</dbReference>
<evidence type="ECO:0000313" key="4">
    <source>
        <dbReference type="WBParaSite" id="HPBE_0001258801-mRNA-1"/>
    </source>
</evidence>
<protein>
    <submittedName>
        <fullName evidence="4">RNA-directed RNA polymerase</fullName>
    </submittedName>
</protein>
<keyword evidence="3" id="KW-1185">Reference proteome</keyword>
<dbReference type="OrthoDB" id="5980806at2759"/>
<evidence type="ECO:0000313" key="2">
    <source>
        <dbReference type="EMBL" id="VDO92822.1"/>
    </source>
</evidence>
<reference evidence="4" key="2">
    <citation type="submission" date="2019-09" db="UniProtKB">
        <authorList>
            <consortium name="WormBaseParasite"/>
        </authorList>
    </citation>
    <scope>IDENTIFICATION</scope>
</reference>
<evidence type="ECO:0000313" key="3">
    <source>
        <dbReference type="Proteomes" id="UP000050761"/>
    </source>
</evidence>